<dbReference type="RefSeq" id="WP_254291215.1">
    <property type="nucleotide sequence ID" value="NZ_JAMLDX010000001.1"/>
</dbReference>
<dbReference type="GO" id="GO:0043565">
    <property type="term" value="F:sequence-specific DNA binding"/>
    <property type="evidence" value="ECO:0007669"/>
    <property type="project" value="TreeGrafter"/>
</dbReference>
<dbReference type="EMBL" id="JAMLDX010000001">
    <property type="protein sequence ID" value="MCP3729237.1"/>
    <property type="molecule type" value="Genomic_DNA"/>
</dbReference>
<dbReference type="GO" id="GO:0009307">
    <property type="term" value="P:DNA restriction-modification system"/>
    <property type="evidence" value="ECO:0007669"/>
    <property type="project" value="InterPro"/>
</dbReference>
<evidence type="ECO:0000256" key="4">
    <source>
        <dbReference type="ARBA" id="ARBA00022679"/>
    </source>
</evidence>
<dbReference type="PRINTS" id="PR00505">
    <property type="entry name" value="D12N6MTFRASE"/>
</dbReference>
<protein>
    <recommendedName>
        <fullName evidence="2">site-specific DNA-methyltransferase (adenine-specific)</fullName>
        <ecNumber evidence="2">2.1.1.72</ecNumber>
    </recommendedName>
</protein>
<comment type="similarity">
    <text evidence="1">Belongs to the N(4)/N(6)-methyltransferase family.</text>
</comment>
<comment type="caution">
    <text evidence="7">The sequence shown here is derived from an EMBL/GenBank/DDBJ whole genome shotgun (WGS) entry which is preliminary data.</text>
</comment>
<sequence>MSSSAAVQTPAGYIGGKRFLARRLVELIEATPHRTYAEPFVGMGGVFLKRRSPAKAEAINDISRDVVNLFRVVRRHRAAIEHELRWMFTSREEFERLQRVDPTTLTDIERAARFLYLQRLAFGGKVVGQNFGVARERPASFNPAQLVDRLANLHDRLARVSIERLPYADFIRRYDSAETLFYLDPPYWGCEGDYGAGVFDSDDFARLAELLGRVSGRFILSINDAPEIRAAFAQFEISAAETTYAIAASGSKKVTELIIRN</sequence>
<name>A0A9X2KK56_9SPHN</name>
<evidence type="ECO:0000256" key="6">
    <source>
        <dbReference type="ARBA" id="ARBA00047942"/>
    </source>
</evidence>
<evidence type="ECO:0000256" key="1">
    <source>
        <dbReference type="ARBA" id="ARBA00006594"/>
    </source>
</evidence>
<evidence type="ECO:0000256" key="5">
    <source>
        <dbReference type="ARBA" id="ARBA00022691"/>
    </source>
</evidence>
<evidence type="ECO:0000313" key="8">
    <source>
        <dbReference type="Proteomes" id="UP001139451"/>
    </source>
</evidence>
<comment type="catalytic activity">
    <reaction evidence="6">
        <text>a 2'-deoxyadenosine in DNA + S-adenosyl-L-methionine = an N(6)-methyl-2'-deoxyadenosine in DNA + S-adenosyl-L-homocysteine + H(+)</text>
        <dbReference type="Rhea" id="RHEA:15197"/>
        <dbReference type="Rhea" id="RHEA-COMP:12418"/>
        <dbReference type="Rhea" id="RHEA-COMP:12419"/>
        <dbReference type="ChEBI" id="CHEBI:15378"/>
        <dbReference type="ChEBI" id="CHEBI:57856"/>
        <dbReference type="ChEBI" id="CHEBI:59789"/>
        <dbReference type="ChEBI" id="CHEBI:90615"/>
        <dbReference type="ChEBI" id="CHEBI:90616"/>
        <dbReference type="EC" id="2.1.1.72"/>
    </reaction>
</comment>
<dbReference type="Proteomes" id="UP001139451">
    <property type="component" value="Unassembled WGS sequence"/>
</dbReference>
<accession>A0A9X2KK56</accession>
<keyword evidence="5" id="KW-0949">S-adenosyl-L-methionine</keyword>
<dbReference type="AlphaFoldDB" id="A0A9X2KK56"/>
<evidence type="ECO:0000256" key="3">
    <source>
        <dbReference type="ARBA" id="ARBA00022603"/>
    </source>
</evidence>
<dbReference type="GO" id="GO:0032259">
    <property type="term" value="P:methylation"/>
    <property type="evidence" value="ECO:0007669"/>
    <property type="project" value="UniProtKB-KW"/>
</dbReference>
<keyword evidence="3 7" id="KW-0489">Methyltransferase</keyword>
<evidence type="ECO:0000313" key="7">
    <source>
        <dbReference type="EMBL" id="MCP3729237.1"/>
    </source>
</evidence>
<dbReference type="PIRSF" id="PIRSF000398">
    <property type="entry name" value="M_m6A_EcoRV"/>
    <property type="match status" value="1"/>
</dbReference>
<keyword evidence="8" id="KW-1185">Reference proteome</keyword>
<dbReference type="PANTHER" id="PTHR30481">
    <property type="entry name" value="DNA ADENINE METHYLASE"/>
    <property type="match status" value="1"/>
</dbReference>
<dbReference type="InterPro" id="IPR012263">
    <property type="entry name" value="M_m6A_EcoRV"/>
</dbReference>
<dbReference type="SUPFAM" id="SSF53335">
    <property type="entry name" value="S-adenosyl-L-methionine-dependent methyltransferases"/>
    <property type="match status" value="1"/>
</dbReference>
<dbReference type="InterPro" id="IPR029063">
    <property type="entry name" value="SAM-dependent_MTases_sf"/>
</dbReference>
<dbReference type="Pfam" id="PF02086">
    <property type="entry name" value="MethyltransfD12"/>
    <property type="match status" value="1"/>
</dbReference>
<dbReference type="GO" id="GO:0009007">
    <property type="term" value="F:site-specific DNA-methyltransferase (adenine-specific) activity"/>
    <property type="evidence" value="ECO:0007669"/>
    <property type="project" value="UniProtKB-EC"/>
</dbReference>
<dbReference type="GO" id="GO:1904047">
    <property type="term" value="F:S-adenosyl-L-methionine binding"/>
    <property type="evidence" value="ECO:0007669"/>
    <property type="project" value="TreeGrafter"/>
</dbReference>
<proteinExistence type="inferred from homology"/>
<keyword evidence="4" id="KW-0808">Transferase</keyword>
<reference evidence="7" key="1">
    <citation type="submission" date="2022-05" db="EMBL/GenBank/DDBJ databases">
        <title>Sphingomonas sp. strain MG17 Genome sequencing and assembly.</title>
        <authorList>
            <person name="Kim I."/>
        </authorList>
    </citation>
    <scope>NUCLEOTIDE SEQUENCE</scope>
    <source>
        <strain evidence="7">MG17</strain>
    </source>
</reference>
<dbReference type="Gene3D" id="1.10.1020.10">
    <property type="entry name" value="Adenine-specific Methyltransferase, Domain 2"/>
    <property type="match status" value="1"/>
</dbReference>
<dbReference type="Gene3D" id="3.40.50.150">
    <property type="entry name" value="Vaccinia Virus protein VP39"/>
    <property type="match status" value="1"/>
</dbReference>
<dbReference type="InterPro" id="IPR012327">
    <property type="entry name" value="MeTrfase_D12"/>
</dbReference>
<dbReference type="EC" id="2.1.1.72" evidence="2"/>
<gene>
    <name evidence="7" type="ORF">M9978_02250</name>
</gene>
<organism evidence="7 8">
    <name type="scientific">Sphingomonas tagetis</name>
    <dbReference type="NCBI Taxonomy" id="2949092"/>
    <lineage>
        <taxon>Bacteria</taxon>
        <taxon>Pseudomonadati</taxon>
        <taxon>Pseudomonadota</taxon>
        <taxon>Alphaproteobacteria</taxon>
        <taxon>Sphingomonadales</taxon>
        <taxon>Sphingomonadaceae</taxon>
        <taxon>Sphingomonas</taxon>
    </lineage>
</organism>
<dbReference type="GO" id="GO:0006298">
    <property type="term" value="P:mismatch repair"/>
    <property type="evidence" value="ECO:0007669"/>
    <property type="project" value="TreeGrafter"/>
</dbReference>
<dbReference type="InterPro" id="IPR023095">
    <property type="entry name" value="Ade_MeTrfase_dom_2"/>
</dbReference>
<evidence type="ECO:0000256" key="2">
    <source>
        <dbReference type="ARBA" id="ARBA00011900"/>
    </source>
</evidence>
<dbReference type="PANTHER" id="PTHR30481:SF4">
    <property type="entry name" value="SITE-SPECIFIC DNA-METHYLTRANSFERASE (ADENINE-SPECIFIC)"/>
    <property type="match status" value="1"/>
</dbReference>